<comment type="caution">
    <text evidence="2">The sequence shown here is derived from an EMBL/GenBank/DDBJ whole genome shotgun (WGS) entry which is preliminary data.</text>
</comment>
<dbReference type="OrthoDB" id="190201at2759"/>
<name>A0A813DF06_POLGL</name>
<dbReference type="Proteomes" id="UP000654075">
    <property type="component" value="Unassembled WGS sequence"/>
</dbReference>
<dbReference type="GO" id="GO:0005673">
    <property type="term" value="C:transcription factor TFIIE complex"/>
    <property type="evidence" value="ECO:0007669"/>
    <property type="project" value="TreeGrafter"/>
</dbReference>
<organism evidence="2 3">
    <name type="scientific">Polarella glacialis</name>
    <name type="common">Dinoflagellate</name>
    <dbReference type="NCBI Taxonomy" id="89957"/>
    <lineage>
        <taxon>Eukaryota</taxon>
        <taxon>Sar</taxon>
        <taxon>Alveolata</taxon>
        <taxon>Dinophyceae</taxon>
        <taxon>Suessiales</taxon>
        <taxon>Suessiaceae</taxon>
        <taxon>Polarella</taxon>
    </lineage>
</organism>
<feature type="region of interest" description="Disordered" evidence="1">
    <location>
        <begin position="177"/>
        <end position="201"/>
    </location>
</feature>
<proteinExistence type="predicted"/>
<sequence length="349" mass="38245">MATTGKQAEKEFDGGQFGRWLRMMLVSFYSDEEAVVADLLFRRAAMLKDTVLARILNLPERQVRQVLESRLVPDCIIERILEGSGERTHTFYRIAPAAAAVAAKRLQKLEDSLTNKAEDSYLCQKCDRSYTSLQAMALTSGRGRSGAFAFLCETCGQELSTGAGDASLLQAPAAKPAPKALAGPSPLAAKPAEVSTKGEGKGKLKAACPNVHLDTRVAEEAVRFAREEVELILCERGVRRSSDGGAWEYSHDPQLQYDFSMRSGIPPLEVRKEMAKAITAQVLWVRTQSAREFLQFTYAADFTNLLVADVQGTHFVHLQNPKVVADLVRRFFQGDSSAGIPLEGAKSCL</sequence>
<dbReference type="InterPro" id="IPR039997">
    <property type="entry name" value="TFE"/>
</dbReference>
<evidence type="ECO:0000256" key="1">
    <source>
        <dbReference type="SAM" id="MobiDB-lite"/>
    </source>
</evidence>
<dbReference type="GO" id="GO:0006367">
    <property type="term" value="P:transcription initiation at RNA polymerase II promoter"/>
    <property type="evidence" value="ECO:0007669"/>
    <property type="project" value="TreeGrafter"/>
</dbReference>
<feature type="compositionally biased region" description="Low complexity" evidence="1">
    <location>
        <begin position="177"/>
        <end position="192"/>
    </location>
</feature>
<evidence type="ECO:0000313" key="2">
    <source>
        <dbReference type="EMBL" id="CAE8586162.1"/>
    </source>
</evidence>
<dbReference type="PANTHER" id="PTHR13097">
    <property type="entry name" value="TRANSCRIPTION INITIATION FACTOR IIE, ALPHA SUBUNIT"/>
    <property type="match status" value="1"/>
</dbReference>
<gene>
    <name evidence="2" type="ORF">PGLA1383_LOCUS5057</name>
</gene>
<dbReference type="EMBL" id="CAJNNV010001933">
    <property type="protein sequence ID" value="CAE8586162.1"/>
    <property type="molecule type" value="Genomic_DNA"/>
</dbReference>
<dbReference type="PANTHER" id="PTHR13097:SF7">
    <property type="entry name" value="GENERAL TRANSCRIPTION FACTOR IIE SUBUNIT 1"/>
    <property type="match status" value="1"/>
</dbReference>
<protein>
    <submittedName>
        <fullName evidence="2">Uncharacterized protein</fullName>
    </submittedName>
</protein>
<dbReference type="AlphaFoldDB" id="A0A813DF06"/>
<evidence type="ECO:0000313" key="3">
    <source>
        <dbReference type="Proteomes" id="UP000654075"/>
    </source>
</evidence>
<reference evidence="2" key="1">
    <citation type="submission" date="2021-02" db="EMBL/GenBank/DDBJ databases">
        <authorList>
            <person name="Dougan E. K."/>
            <person name="Rhodes N."/>
            <person name="Thang M."/>
            <person name="Chan C."/>
        </authorList>
    </citation>
    <scope>NUCLEOTIDE SEQUENCE</scope>
</reference>
<accession>A0A813DF06</accession>
<keyword evidence="3" id="KW-1185">Reference proteome</keyword>